<evidence type="ECO:0000313" key="1">
    <source>
        <dbReference type="EMBL" id="OWM84671.1"/>
    </source>
</evidence>
<comment type="caution">
    <text evidence="1">The sequence shown here is derived from an EMBL/GenBank/DDBJ whole genome shotgun (WGS) entry which is preliminary data.</text>
</comment>
<accession>A0A218XJL7</accession>
<reference evidence="2" key="1">
    <citation type="journal article" date="2017" name="Plant J.">
        <title>The pomegranate (Punica granatum L.) genome and the genomics of punicalagin biosynthesis.</title>
        <authorList>
            <person name="Qin G."/>
            <person name="Xu C."/>
            <person name="Ming R."/>
            <person name="Tang H."/>
            <person name="Guyot R."/>
            <person name="Kramer E.M."/>
            <person name="Hu Y."/>
            <person name="Yi X."/>
            <person name="Qi Y."/>
            <person name="Xu X."/>
            <person name="Gao Z."/>
            <person name="Pan H."/>
            <person name="Jian J."/>
            <person name="Tian Y."/>
            <person name="Yue Z."/>
            <person name="Xu Y."/>
        </authorList>
    </citation>
    <scope>NUCLEOTIDE SEQUENCE [LARGE SCALE GENOMIC DNA]</scope>
    <source>
        <strain evidence="2">cv. Dabenzi</strain>
    </source>
</reference>
<dbReference type="Proteomes" id="UP000197138">
    <property type="component" value="Unassembled WGS sequence"/>
</dbReference>
<dbReference type="EMBL" id="MTKT01001287">
    <property type="protein sequence ID" value="OWM84671.1"/>
    <property type="molecule type" value="Genomic_DNA"/>
</dbReference>
<organism evidence="1 2">
    <name type="scientific">Punica granatum</name>
    <name type="common">Pomegranate</name>
    <dbReference type="NCBI Taxonomy" id="22663"/>
    <lineage>
        <taxon>Eukaryota</taxon>
        <taxon>Viridiplantae</taxon>
        <taxon>Streptophyta</taxon>
        <taxon>Embryophyta</taxon>
        <taxon>Tracheophyta</taxon>
        <taxon>Spermatophyta</taxon>
        <taxon>Magnoliopsida</taxon>
        <taxon>eudicotyledons</taxon>
        <taxon>Gunneridae</taxon>
        <taxon>Pentapetalae</taxon>
        <taxon>rosids</taxon>
        <taxon>malvids</taxon>
        <taxon>Myrtales</taxon>
        <taxon>Lythraceae</taxon>
        <taxon>Punica</taxon>
    </lineage>
</organism>
<sequence>MVAASSSLIGPPLSEFFLQTFTIGPFRQIATPSIFDLDLSRVRSDPVFRSGLVAVY</sequence>
<evidence type="ECO:0000313" key="2">
    <source>
        <dbReference type="Proteomes" id="UP000197138"/>
    </source>
</evidence>
<name>A0A218XJL7_PUNGR</name>
<gene>
    <name evidence="1" type="ORF">CDL15_Pgr027458</name>
</gene>
<dbReference type="AlphaFoldDB" id="A0A218XJL7"/>
<protein>
    <submittedName>
        <fullName evidence="1">Uncharacterized protein</fullName>
    </submittedName>
</protein>
<proteinExistence type="predicted"/>